<dbReference type="AlphaFoldDB" id="A0A1G8K5B1"/>
<evidence type="ECO:0008006" key="3">
    <source>
        <dbReference type="Google" id="ProtNLM"/>
    </source>
</evidence>
<organism evidence="1 2">
    <name type="scientific">Ferrimonas sediminum</name>
    <dbReference type="NCBI Taxonomy" id="718193"/>
    <lineage>
        <taxon>Bacteria</taxon>
        <taxon>Pseudomonadati</taxon>
        <taxon>Pseudomonadota</taxon>
        <taxon>Gammaproteobacteria</taxon>
        <taxon>Alteromonadales</taxon>
        <taxon>Ferrimonadaceae</taxon>
        <taxon>Ferrimonas</taxon>
    </lineage>
</organism>
<dbReference type="Proteomes" id="UP000199527">
    <property type="component" value="Unassembled WGS sequence"/>
</dbReference>
<accession>A0A1G8K5B1</accession>
<proteinExistence type="predicted"/>
<dbReference type="RefSeq" id="WP_090360630.1">
    <property type="nucleotide sequence ID" value="NZ_FNEM01000001.1"/>
</dbReference>
<keyword evidence="2" id="KW-1185">Reference proteome</keyword>
<dbReference type="Gene3D" id="3.40.50.2000">
    <property type="entry name" value="Glycogen Phosphorylase B"/>
    <property type="match status" value="1"/>
</dbReference>
<evidence type="ECO:0000313" key="1">
    <source>
        <dbReference type="EMBL" id="SDI38000.1"/>
    </source>
</evidence>
<dbReference type="OrthoDB" id="9793805at2"/>
<sequence length="353" mass="39914">MRILYGIQGTGNGHLTRGRVMAPALADEGIEVDYLFSGRPRQQFFDMQPFGEFQCRDGLSFATRVGGVDMWRTCRTNRLDTFWNDVRHLDLGDYDLVLNDFEPISAWAARRQGKECISVSHQNAFQHDVPVAGQRWLDKLIMSRFAPASIHLGCHWHHFGCDLLPPFIEPPHEQVTEVGHVLVYLPFEEPAAIATLLRSVPEVLFQVYHGQPAPLSLPAHVHWNRFDRQGFQRHLGGCSGVICSAGFELVSEALVLGKKLLLKPLKGQFEQRSNALALALLGAATVMDSGGRHELKRWLASSACEPVHYPQMGTMLARWLKQGEWHTISALCRDAWAQARLPESWQHKWAYAY</sequence>
<protein>
    <recommendedName>
        <fullName evidence="3">Glycosyltransferase</fullName>
    </recommendedName>
</protein>
<dbReference type="InterPro" id="IPR005262">
    <property type="entry name" value="MJ1255-like"/>
</dbReference>
<dbReference type="EMBL" id="FNEM01000001">
    <property type="protein sequence ID" value="SDI38000.1"/>
    <property type="molecule type" value="Genomic_DNA"/>
</dbReference>
<dbReference type="Pfam" id="PF13528">
    <property type="entry name" value="Glyco_trans_1_3"/>
    <property type="match status" value="1"/>
</dbReference>
<name>A0A1G8K5B1_9GAMM</name>
<gene>
    <name evidence="1" type="ORF">SAMN04488540_101244</name>
</gene>
<dbReference type="NCBIfam" id="TIGR00661">
    <property type="entry name" value="MJ1255"/>
    <property type="match status" value="1"/>
</dbReference>
<reference evidence="2" key="1">
    <citation type="submission" date="2016-10" db="EMBL/GenBank/DDBJ databases">
        <authorList>
            <person name="Varghese N."/>
            <person name="Submissions S."/>
        </authorList>
    </citation>
    <scope>NUCLEOTIDE SEQUENCE [LARGE SCALE GENOMIC DNA]</scope>
    <source>
        <strain evidence="2">DSM 23317</strain>
    </source>
</reference>
<dbReference type="SUPFAM" id="SSF53756">
    <property type="entry name" value="UDP-Glycosyltransferase/glycogen phosphorylase"/>
    <property type="match status" value="1"/>
</dbReference>
<evidence type="ECO:0000313" key="2">
    <source>
        <dbReference type="Proteomes" id="UP000199527"/>
    </source>
</evidence>